<feature type="domain" description="Helix-turn-helix type 11" evidence="1">
    <location>
        <begin position="11"/>
        <end position="67"/>
    </location>
</feature>
<gene>
    <name evidence="3" type="ORF">AsFPU1_4303</name>
</gene>
<dbReference type="InterPro" id="IPR036390">
    <property type="entry name" value="WH_DNA-bd_sf"/>
</dbReference>
<dbReference type="Gene3D" id="1.10.10.10">
    <property type="entry name" value="Winged helix-like DNA-binding domain superfamily/Winged helix DNA-binding domain"/>
    <property type="match status" value="1"/>
</dbReference>
<reference evidence="4" key="1">
    <citation type="submission" date="2017-05" db="EMBL/GenBank/DDBJ databases">
        <title>Physiological properties and genetic analysis related to exopolysaccharide production of fresh-water unicellular cyanobacterium Aphanothece sacrum, Suizenji Nori, that has been cultured as a food source in Japan.</title>
        <authorList>
            <person name="Kanesaki Y."/>
            <person name="Yoshikawa S."/>
            <person name="Ohki K."/>
        </authorList>
    </citation>
    <scope>NUCLEOTIDE SEQUENCE [LARGE SCALE GENOMIC DNA]</scope>
    <source>
        <strain evidence="4">FPU1</strain>
    </source>
</reference>
<dbReference type="InterPro" id="IPR013196">
    <property type="entry name" value="HTH_11"/>
</dbReference>
<evidence type="ECO:0000259" key="1">
    <source>
        <dbReference type="Pfam" id="PF08279"/>
    </source>
</evidence>
<dbReference type="SUPFAM" id="SSF46785">
    <property type="entry name" value="Winged helix' DNA-binding domain"/>
    <property type="match status" value="1"/>
</dbReference>
<comment type="caution">
    <text evidence="3">The sequence shown here is derived from an EMBL/GenBank/DDBJ whole genome shotgun (WGS) entry which is preliminary data.</text>
</comment>
<proteinExistence type="predicted"/>
<dbReference type="AlphaFoldDB" id="A0A401INP5"/>
<dbReference type="RefSeq" id="WP_227873597.1">
    <property type="nucleotide sequence ID" value="NZ_BDQK01000017.1"/>
</dbReference>
<dbReference type="EMBL" id="BDQK01000017">
    <property type="protein sequence ID" value="GBF82869.1"/>
    <property type="molecule type" value="Genomic_DNA"/>
</dbReference>
<dbReference type="PANTHER" id="PTHR34580:SF9">
    <property type="entry name" value="SLL5097 PROTEIN"/>
    <property type="match status" value="1"/>
</dbReference>
<dbReference type="InterPro" id="IPR036388">
    <property type="entry name" value="WH-like_DNA-bd_sf"/>
</dbReference>
<dbReference type="Pfam" id="PF08279">
    <property type="entry name" value="HTH_11"/>
    <property type="match status" value="1"/>
</dbReference>
<dbReference type="Pfam" id="PF13280">
    <property type="entry name" value="WYL"/>
    <property type="match status" value="1"/>
</dbReference>
<protein>
    <submittedName>
        <fullName evidence="3">DeoR faimly transcriptional regulator</fullName>
    </submittedName>
</protein>
<feature type="domain" description="WYL" evidence="2">
    <location>
        <begin position="92"/>
        <end position="161"/>
    </location>
</feature>
<sequence length="195" mass="23702">MGQTTALSPRRLERLLQMDRLLRNHGRISQPMLAEQLEVTQRTIRDDLHFLQDRLMAPLEYNKKDGWIDLQQLADERIVFRWGAELNLDPEIWQKLLETCRTSKRIWIHYYAATRNQYSERVVEPYLVHVYRATNPYIIGFCHKRQSIRWFRIDRIQQIKILNKTFKRDPNFKADTYLEKIFQAEVERLSQHYNL</sequence>
<evidence type="ECO:0000259" key="2">
    <source>
        <dbReference type="Pfam" id="PF13280"/>
    </source>
</evidence>
<dbReference type="Proteomes" id="UP000287247">
    <property type="component" value="Unassembled WGS sequence"/>
</dbReference>
<dbReference type="PROSITE" id="PS52050">
    <property type="entry name" value="WYL"/>
    <property type="match status" value="1"/>
</dbReference>
<keyword evidence="4" id="KW-1185">Reference proteome</keyword>
<dbReference type="InterPro" id="IPR051534">
    <property type="entry name" value="CBASS_pafABC_assoc_protein"/>
</dbReference>
<dbReference type="PANTHER" id="PTHR34580">
    <property type="match status" value="1"/>
</dbReference>
<dbReference type="InterPro" id="IPR026881">
    <property type="entry name" value="WYL_dom"/>
</dbReference>
<name>A0A401INP5_APHSA</name>
<evidence type="ECO:0000313" key="4">
    <source>
        <dbReference type="Proteomes" id="UP000287247"/>
    </source>
</evidence>
<evidence type="ECO:0000313" key="3">
    <source>
        <dbReference type="EMBL" id="GBF82869.1"/>
    </source>
</evidence>
<accession>A0A401INP5</accession>
<organism evidence="3 4">
    <name type="scientific">Aphanothece sacrum FPU1</name>
    <dbReference type="NCBI Taxonomy" id="1920663"/>
    <lineage>
        <taxon>Bacteria</taxon>
        <taxon>Bacillati</taxon>
        <taxon>Cyanobacteriota</taxon>
        <taxon>Cyanophyceae</taxon>
        <taxon>Oscillatoriophycideae</taxon>
        <taxon>Chroococcales</taxon>
        <taxon>Aphanothecaceae</taxon>
        <taxon>Aphanothece</taxon>
    </lineage>
</organism>